<name>A0A0K2Y8C9_HELHE</name>
<accession>A0A0K2Y8C9</accession>
<gene>
    <name evidence="1" type="ORF">HHE01_01210</name>
</gene>
<reference evidence="2" key="1">
    <citation type="submission" date="2014-12" db="EMBL/GenBank/DDBJ databases">
        <authorList>
            <person name="Smet A."/>
        </authorList>
    </citation>
    <scope>NUCLEOTIDE SEQUENCE [LARGE SCALE GENOMIC DNA]</scope>
</reference>
<evidence type="ECO:0000313" key="1">
    <source>
        <dbReference type="EMBL" id="CRI35123.1"/>
    </source>
</evidence>
<organism evidence="1 2">
    <name type="scientific">Helicobacter heilmannii</name>
    <dbReference type="NCBI Taxonomy" id="35817"/>
    <lineage>
        <taxon>Bacteria</taxon>
        <taxon>Pseudomonadati</taxon>
        <taxon>Campylobacterota</taxon>
        <taxon>Epsilonproteobacteria</taxon>
        <taxon>Campylobacterales</taxon>
        <taxon>Helicobacteraceae</taxon>
        <taxon>Helicobacter</taxon>
    </lineage>
</organism>
<protein>
    <submittedName>
        <fullName evidence="1">Uncharacterized protein</fullName>
    </submittedName>
</protein>
<dbReference type="AlphaFoldDB" id="A0A0K2Y8C9"/>
<proteinExistence type="predicted"/>
<sequence length="117" mass="13634">MIFLAFLSRLGAYVEVGYAEGRQAPSHSTNLTILSIKTLAKAKKRQKLLEKRAVQEALEATEQVLKRLANYRDLDIRSGQYDEFVNKCQKHINIYFPISNASTELQSDYHVRFHWRF</sequence>
<dbReference type="Proteomes" id="UP000046090">
    <property type="component" value="Unassembled WGS sequence"/>
</dbReference>
<dbReference type="EMBL" id="CDMK01000003">
    <property type="protein sequence ID" value="CRI35123.1"/>
    <property type="molecule type" value="Genomic_DNA"/>
</dbReference>
<evidence type="ECO:0000313" key="2">
    <source>
        <dbReference type="Proteomes" id="UP000046090"/>
    </source>
</evidence>
<keyword evidence="2" id="KW-1185">Reference proteome</keyword>